<gene>
    <name evidence="9" type="ORF">CTOB1V02_LOCUS17255</name>
</gene>
<dbReference type="SUPFAM" id="SSF54506">
    <property type="entry name" value="Diaminopimelate epimerase-like"/>
    <property type="match status" value="2"/>
</dbReference>
<accession>A0A7R9A183</accession>
<dbReference type="GO" id="GO:0005829">
    <property type="term" value="C:cytosol"/>
    <property type="evidence" value="ECO:0007669"/>
    <property type="project" value="TreeGrafter"/>
</dbReference>
<dbReference type="GO" id="GO:0009089">
    <property type="term" value="P:lysine biosynthetic process via diaminopimelate"/>
    <property type="evidence" value="ECO:0007669"/>
    <property type="project" value="UniProtKB-UniPathway"/>
</dbReference>
<dbReference type="InterPro" id="IPR018510">
    <property type="entry name" value="DAP_epimerase_AS"/>
</dbReference>
<sequence>MAVHGPSPMGRDARIEIFNGDGSQAGACGNGTRCVVQWLHGQTGSDQFSFEVQGNPIKAQFLEDGRISVNMGVPRFEWDQIPLSEEFADTRGIELEVGPLGAPILHTPSVVNTGNPHVVFWATKDVNTYALDKFGPMLEQKRQPPLLQKRRQPRKPLLNKRPLSAPLNDYKGALRSALFL</sequence>
<evidence type="ECO:0000256" key="8">
    <source>
        <dbReference type="SAM" id="MobiDB-lite"/>
    </source>
</evidence>
<dbReference type="Gene3D" id="3.10.310.10">
    <property type="entry name" value="Diaminopimelate Epimerase, Chain A, domain 1"/>
    <property type="match status" value="2"/>
</dbReference>
<keyword evidence="5" id="KW-0457">Lysine biosynthesis</keyword>
<reference evidence="9" key="1">
    <citation type="submission" date="2020-11" db="EMBL/GenBank/DDBJ databases">
        <authorList>
            <person name="Tran Van P."/>
        </authorList>
    </citation>
    <scope>NUCLEOTIDE SEQUENCE</scope>
</reference>
<feature type="compositionally biased region" description="Basic residues" evidence="8">
    <location>
        <begin position="148"/>
        <end position="158"/>
    </location>
</feature>
<evidence type="ECO:0000256" key="1">
    <source>
        <dbReference type="ARBA" id="ARBA00005196"/>
    </source>
</evidence>
<comment type="similarity">
    <text evidence="2">Belongs to the diaminopimelate epimerase family.</text>
</comment>
<keyword evidence="6" id="KW-0413">Isomerase</keyword>
<feature type="region of interest" description="Disordered" evidence="8">
    <location>
        <begin position="141"/>
        <end position="163"/>
    </location>
</feature>
<keyword evidence="4" id="KW-0028">Amino-acid biosynthesis</keyword>
<proteinExistence type="inferred from homology"/>
<dbReference type="EMBL" id="OB726128">
    <property type="protein sequence ID" value="CAD7239440.1"/>
    <property type="molecule type" value="Genomic_DNA"/>
</dbReference>
<evidence type="ECO:0000313" key="9">
    <source>
        <dbReference type="EMBL" id="CAD7239440.1"/>
    </source>
</evidence>
<dbReference type="PANTHER" id="PTHR31689">
    <property type="entry name" value="DIAMINOPIMELATE EPIMERASE, CHLOROPLASTIC"/>
    <property type="match status" value="1"/>
</dbReference>
<dbReference type="InterPro" id="IPR001653">
    <property type="entry name" value="DAP_epimerase_DapF"/>
</dbReference>
<organism evidence="9">
    <name type="scientific">Cyprideis torosa</name>
    <dbReference type="NCBI Taxonomy" id="163714"/>
    <lineage>
        <taxon>Eukaryota</taxon>
        <taxon>Metazoa</taxon>
        <taxon>Ecdysozoa</taxon>
        <taxon>Arthropoda</taxon>
        <taxon>Crustacea</taxon>
        <taxon>Oligostraca</taxon>
        <taxon>Ostracoda</taxon>
        <taxon>Podocopa</taxon>
        <taxon>Podocopida</taxon>
        <taxon>Cytherocopina</taxon>
        <taxon>Cytheroidea</taxon>
        <taxon>Cytherideidae</taxon>
        <taxon>Cyprideis</taxon>
    </lineage>
</organism>
<feature type="non-terminal residue" evidence="9">
    <location>
        <position position="180"/>
    </location>
</feature>
<dbReference type="OrthoDB" id="8114223at2759"/>
<comment type="pathway">
    <text evidence="1">Amino-acid biosynthesis; L-lysine biosynthesis via DAP pathway; DL-2,6-diaminopimelate from LL-2,6-diaminopimelate: step 1/1.</text>
</comment>
<dbReference type="UniPathway" id="UPA00034">
    <property type="reaction ID" value="UER00025"/>
</dbReference>
<name>A0A7R9A183_9CRUS</name>
<dbReference type="GO" id="GO:0008837">
    <property type="term" value="F:diaminopimelate epimerase activity"/>
    <property type="evidence" value="ECO:0007669"/>
    <property type="project" value="UniProtKB-EC"/>
</dbReference>
<dbReference type="PROSITE" id="PS01326">
    <property type="entry name" value="DAP_EPIMERASE"/>
    <property type="match status" value="1"/>
</dbReference>
<comment type="catalytic activity">
    <reaction evidence="7">
        <text>(2S,6S)-2,6-diaminopimelate = meso-2,6-diaminopimelate</text>
        <dbReference type="Rhea" id="RHEA:15393"/>
        <dbReference type="ChEBI" id="CHEBI:57609"/>
        <dbReference type="ChEBI" id="CHEBI:57791"/>
        <dbReference type="EC" id="5.1.1.7"/>
    </reaction>
</comment>
<protein>
    <recommendedName>
        <fullName evidence="3">diaminopimelate epimerase</fullName>
        <ecNumber evidence="3">5.1.1.7</ecNumber>
    </recommendedName>
</protein>
<dbReference type="PANTHER" id="PTHR31689:SF0">
    <property type="entry name" value="DIAMINOPIMELATE EPIMERASE"/>
    <property type="match status" value="1"/>
</dbReference>
<dbReference type="EC" id="5.1.1.7" evidence="3"/>
<evidence type="ECO:0000256" key="6">
    <source>
        <dbReference type="ARBA" id="ARBA00023235"/>
    </source>
</evidence>
<evidence type="ECO:0000256" key="7">
    <source>
        <dbReference type="ARBA" id="ARBA00051712"/>
    </source>
</evidence>
<evidence type="ECO:0000256" key="2">
    <source>
        <dbReference type="ARBA" id="ARBA00010219"/>
    </source>
</evidence>
<evidence type="ECO:0000256" key="5">
    <source>
        <dbReference type="ARBA" id="ARBA00023154"/>
    </source>
</evidence>
<evidence type="ECO:0000256" key="4">
    <source>
        <dbReference type="ARBA" id="ARBA00022605"/>
    </source>
</evidence>
<dbReference type="AlphaFoldDB" id="A0A7R9A183"/>
<dbReference type="Pfam" id="PF01678">
    <property type="entry name" value="DAP_epimerase"/>
    <property type="match status" value="1"/>
</dbReference>
<evidence type="ECO:0000256" key="3">
    <source>
        <dbReference type="ARBA" id="ARBA00013080"/>
    </source>
</evidence>